<dbReference type="SUPFAM" id="SSF53448">
    <property type="entry name" value="Nucleotide-diphospho-sugar transferases"/>
    <property type="match status" value="2"/>
</dbReference>
<dbReference type="InterPro" id="IPR029044">
    <property type="entry name" value="Nucleotide-diphossugar_trans"/>
</dbReference>
<dbReference type="OrthoDB" id="9771846at2"/>
<dbReference type="Proteomes" id="UP000265581">
    <property type="component" value="Unassembled WGS sequence"/>
</dbReference>
<feature type="domain" description="Glycosyltransferase 2-like" evidence="2">
    <location>
        <begin position="103"/>
        <end position="214"/>
    </location>
</feature>
<dbReference type="EMBL" id="QUBR01000001">
    <property type="protein sequence ID" value="REK73834.1"/>
    <property type="molecule type" value="Genomic_DNA"/>
</dbReference>
<evidence type="ECO:0000259" key="2">
    <source>
        <dbReference type="Pfam" id="PF00535"/>
    </source>
</evidence>
<dbReference type="InterPro" id="IPR001173">
    <property type="entry name" value="Glyco_trans_2-like"/>
</dbReference>
<keyword evidence="4" id="KW-1185">Reference proteome</keyword>
<feature type="compositionally biased region" description="Low complexity" evidence="1">
    <location>
        <begin position="11"/>
        <end position="30"/>
    </location>
</feature>
<dbReference type="CDD" id="cd04184">
    <property type="entry name" value="GT2_RfbC_Mx_like"/>
    <property type="match status" value="1"/>
</dbReference>
<evidence type="ECO:0000256" key="1">
    <source>
        <dbReference type="SAM" id="MobiDB-lite"/>
    </source>
</evidence>
<dbReference type="Gene3D" id="3.90.550.10">
    <property type="entry name" value="Spore Coat Polysaccharide Biosynthesis Protein SpsA, Chain A"/>
    <property type="match status" value="2"/>
</dbReference>
<evidence type="ECO:0000313" key="4">
    <source>
        <dbReference type="Proteomes" id="UP000265581"/>
    </source>
</evidence>
<evidence type="ECO:0000313" key="3">
    <source>
        <dbReference type="EMBL" id="REK73834.1"/>
    </source>
</evidence>
<sequence length="625" mass="68539">MGVRLRRERPAPAAGRRPAGGAAARCTGAPRPRHRHHGRARDVAGASRHGADAASQGSGQGDAVAEERDRHAGLDELAPRPQARPPLRAASGSVSLVTSPLFTIVTPVYDTPLDVLAETVDSVRAQRFREWEWILVDDRSPDPAIVPALERHSAADDRIRVIRRDANGGIVAASNDAVAAATGTFIALLDHDDLLTPDALAVMAAAIAQNPDDVDYLYSDEDKVLPDGAFGHAFLKPDWSPERFRHQMYTSHLSVLRTSLVREVGGFRAGFDGSQDWDLVLRVTERARRIHHVPRVLYHWRMIAGSTSMDAGAKPYALEAGARAVAGQFERLGIDATIQHRPDLGVYEVTRAPDLTTSTSIIIPTRGTAGRAWGSLRTYVVDAVRSVRERTAHVDLEFVVVYDDPSTPQHVLDELSALPGVDLVLVPFDKPFNFSEKCNVGALHARGDVLIFLNDDVEAASDEVIGQLIAPLSEPDVGITGAKLLFENGRIQHAGVEYGSLNSAKGSIRHSMYRALPSAAKGPDLHMNRETSALTGACIAMRADVFHDAGGFTEQLPINFNDIDLCLKVRRNGLRLVWLCRTVLWHFESISRSTTVHKYEVELMVKRWGPYASRREKFFTRNRLA</sequence>
<name>A0A371PD51_9ACTN</name>
<reference evidence="3 4" key="1">
    <citation type="submission" date="2018-08" db="EMBL/GenBank/DDBJ databases">
        <title>Aeromicrobium sp. M2KJ-4, whole genome shotgun sequence.</title>
        <authorList>
            <person name="Tuo L."/>
        </authorList>
    </citation>
    <scope>NUCLEOTIDE SEQUENCE [LARGE SCALE GENOMIC DNA]</scope>
    <source>
        <strain evidence="3 4">M2KJ-4</strain>
    </source>
</reference>
<dbReference type="AlphaFoldDB" id="A0A371PD51"/>
<feature type="compositionally biased region" description="Low complexity" evidence="1">
    <location>
        <begin position="52"/>
        <end position="63"/>
    </location>
</feature>
<accession>A0A371PD51</accession>
<dbReference type="PANTHER" id="PTHR43179">
    <property type="entry name" value="RHAMNOSYLTRANSFERASE WBBL"/>
    <property type="match status" value="1"/>
</dbReference>
<proteinExistence type="predicted"/>
<protein>
    <submittedName>
        <fullName evidence="3">Glycosyltransferase</fullName>
    </submittedName>
</protein>
<dbReference type="Pfam" id="PF00535">
    <property type="entry name" value="Glycos_transf_2"/>
    <property type="match status" value="1"/>
</dbReference>
<dbReference type="PANTHER" id="PTHR43179:SF7">
    <property type="entry name" value="RHAMNOSYLTRANSFERASE WBBL"/>
    <property type="match status" value="1"/>
</dbReference>
<organism evidence="3 4">
    <name type="scientific">Aeromicrobium endophyticum</name>
    <dbReference type="NCBI Taxonomy" id="2292704"/>
    <lineage>
        <taxon>Bacteria</taxon>
        <taxon>Bacillati</taxon>
        <taxon>Actinomycetota</taxon>
        <taxon>Actinomycetes</taxon>
        <taxon>Propionibacteriales</taxon>
        <taxon>Nocardioidaceae</taxon>
        <taxon>Aeromicrobium</taxon>
    </lineage>
</organism>
<comment type="caution">
    <text evidence="3">The sequence shown here is derived from an EMBL/GenBank/DDBJ whole genome shotgun (WGS) entry which is preliminary data.</text>
</comment>
<dbReference type="Pfam" id="PF13641">
    <property type="entry name" value="Glyco_tranf_2_3"/>
    <property type="match status" value="1"/>
</dbReference>
<gene>
    <name evidence="3" type="ORF">DX116_10015</name>
</gene>
<dbReference type="GO" id="GO:0016757">
    <property type="term" value="F:glycosyltransferase activity"/>
    <property type="evidence" value="ECO:0007669"/>
    <property type="project" value="UniProtKB-KW"/>
</dbReference>
<keyword evidence="3" id="KW-0808">Transferase</keyword>
<feature type="region of interest" description="Disordered" evidence="1">
    <location>
        <begin position="1"/>
        <end position="70"/>
    </location>
</feature>